<dbReference type="InterPro" id="IPR023393">
    <property type="entry name" value="START-like_dom_sf"/>
</dbReference>
<protein>
    <recommendedName>
        <fullName evidence="2">Activator of Hsp90 ATPase homologue 1/2-like C-terminal domain-containing protein</fullName>
    </recommendedName>
</protein>
<name>A0ABM9CSW4_9BACL</name>
<dbReference type="EMBL" id="CAKMMW010000020">
    <property type="protein sequence ID" value="CAH1221523.1"/>
    <property type="molecule type" value="Genomic_DNA"/>
</dbReference>
<comment type="caution">
    <text evidence="3">The sequence shown here is derived from an EMBL/GenBank/DDBJ whole genome shotgun (WGS) entry which is preliminary data.</text>
</comment>
<reference evidence="3" key="1">
    <citation type="submission" date="2022-01" db="EMBL/GenBank/DDBJ databases">
        <authorList>
            <person name="Criscuolo A."/>
        </authorList>
    </citation>
    <scope>NUCLEOTIDE SEQUENCE</scope>
    <source>
        <strain evidence="3">CIP111891</strain>
    </source>
</reference>
<evidence type="ECO:0000259" key="2">
    <source>
        <dbReference type="Pfam" id="PF08327"/>
    </source>
</evidence>
<feature type="domain" description="Activator of Hsp90 ATPase homologue 1/2-like C-terminal" evidence="2">
    <location>
        <begin position="85"/>
        <end position="157"/>
    </location>
</feature>
<evidence type="ECO:0000313" key="4">
    <source>
        <dbReference type="Proteomes" id="UP000838821"/>
    </source>
</evidence>
<evidence type="ECO:0000313" key="3">
    <source>
        <dbReference type="EMBL" id="CAH1221523.1"/>
    </source>
</evidence>
<evidence type="ECO:0000256" key="1">
    <source>
        <dbReference type="ARBA" id="ARBA00006817"/>
    </source>
</evidence>
<dbReference type="InterPro" id="IPR013538">
    <property type="entry name" value="ASHA1/2-like_C"/>
</dbReference>
<sequence>MLSVSSLLGASNSGYSRPLATTVAGNELKNLTSLVSTPSVSCRYAPSDYRTPVSFRKALAWGNAWALADLPYGWEDTRSVYLIKNGSMGFDFGGVYDVVSRHEAIGYTMEDGRRADIAFVDQGNKTKVIETFDAENSNPVEFQQAGWQAIMDNFKAFTEQN</sequence>
<dbReference type="Pfam" id="PF08327">
    <property type="entry name" value="AHSA1"/>
    <property type="match status" value="1"/>
</dbReference>
<accession>A0ABM9CSW4</accession>
<keyword evidence="4" id="KW-1185">Reference proteome</keyword>
<comment type="similarity">
    <text evidence="1">Belongs to the AHA1 family.</text>
</comment>
<gene>
    <name evidence="3" type="ORF">PAECIP111891_05216</name>
</gene>
<proteinExistence type="inferred from homology"/>
<dbReference type="SUPFAM" id="SSF55961">
    <property type="entry name" value="Bet v1-like"/>
    <property type="match status" value="1"/>
</dbReference>
<dbReference type="Proteomes" id="UP000838821">
    <property type="component" value="Unassembled WGS sequence"/>
</dbReference>
<organism evidence="3 4">
    <name type="scientific">Paenibacillus allorhizoplanae</name>
    <dbReference type="NCBI Taxonomy" id="2905648"/>
    <lineage>
        <taxon>Bacteria</taxon>
        <taxon>Bacillati</taxon>
        <taxon>Bacillota</taxon>
        <taxon>Bacilli</taxon>
        <taxon>Bacillales</taxon>
        <taxon>Paenibacillaceae</taxon>
        <taxon>Paenibacillus</taxon>
    </lineage>
</organism>
<dbReference type="Gene3D" id="3.30.530.20">
    <property type="match status" value="1"/>
</dbReference>